<name>A0A941EKP3_9ACTN</name>
<evidence type="ECO:0000313" key="2">
    <source>
        <dbReference type="EMBL" id="MBR7832941.1"/>
    </source>
</evidence>
<dbReference type="EMBL" id="JAGSOG010000019">
    <property type="protein sequence ID" value="MBR7832941.1"/>
    <property type="molecule type" value="Genomic_DNA"/>
</dbReference>
<protein>
    <submittedName>
        <fullName evidence="2">Uncharacterized protein</fullName>
    </submittedName>
</protein>
<reference evidence="2" key="1">
    <citation type="submission" date="2021-04" db="EMBL/GenBank/DDBJ databases">
        <title>Genome based classification of Actinospica acidithermotolerans sp. nov., an actinobacterium isolated from an Indonesian hot spring.</title>
        <authorList>
            <person name="Kusuma A.B."/>
            <person name="Putra K.E."/>
            <person name="Nafisah S."/>
            <person name="Loh J."/>
            <person name="Nouioui I."/>
            <person name="Goodfellow M."/>
        </authorList>
    </citation>
    <scope>NUCLEOTIDE SEQUENCE</scope>
    <source>
        <strain evidence="2">CSCA 57</strain>
    </source>
</reference>
<sequence length="225" mass="22765">MSSFRTLSWCVLCVACLLAVVALAEGGSRGGPTRMSSPTQTTRAVDVAAALKAVDTGTCPAKPPAREASDVTATADSLEPLAATRLLLCGYVETVKAGKAGKNVVSTSVWSSLVTDPATLANLRGELNGLGGWGSGTSSCPPQSLGGALGIFTDDGKDVVELWDNVTGCAGVDNGLLDARVGTSDVNNEIIMKLLPAAFVCGEVWGAVDCPLNTPKPVGSLGKTG</sequence>
<proteinExistence type="predicted"/>
<evidence type="ECO:0000256" key="1">
    <source>
        <dbReference type="SAM" id="SignalP"/>
    </source>
</evidence>
<accession>A0A941EKP3</accession>
<feature type="signal peptide" evidence="1">
    <location>
        <begin position="1"/>
        <end position="24"/>
    </location>
</feature>
<gene>
    <name evidence="2" type="ORF">KDL01_06690</name>
</gene>
<dbReference type="RefSeq" id="WP_212527465.1">
    <property type="nucleotide sequence ID" value="NZ_JAGSOG010000019.1"/>
</dbReference>
<evidence type="ECO:0000313" key="3">
    <source>
        <dbReference type="Proteomes" id="UP000675781"/>
    </source>
</evidence>
<dbReference type="Proteomes" id="UP000675781">
    <property type="component" value="Unassembled WGS sequence"/>
</dbReference>
<feature type="chain" id="PRO_5036990493" evidence="1">
    <location>
        <begin position="25"/>
        <end position="225"/>
    </location>
</feature>
<comment type="caution">
    <text evidence="2">The sequence shown here is derived from an EMBL/GenBank/DDBJ whole genome shotgun (WGS) entry which is preliminary data.</text>
</comment>
<keyword evidence="1" id="KW-0732">Signal</keyword>
<dbReference type="AlphaFoldDB" id="A0A941EKP3"/>
<organism evidence="2 3">
    <name type="scientific">Actinospica durhamensis</name>
    <dbReference type="NCBI Taxonomy" id="1508375"/>
    <lineage>
        <taxon>Bacteria</taxon>
        <taxon>Bacillati</taxon>
        <taxon>Actinomycetota</taxon>
        <taxon>Actinomycetes</taxon>
        <taxon>Catenulisporales</taxon>
        <taxon>Actinospicaceae</taxon>
        <taxon>Actinospica</taxon>
    </lineage>
</organism>
<keyword evidence="3" id="KW-1185">Reference proteome</keyword>